<gene>
    <name evidence="10" type="ORF">ATO11_10260</name>
</gene>
<dbReference type="InterPro" id="IPR007507">
    <property type="entry name" value="Glycos_transf_N"/>
</dbReference>
<keyword evidence="8" id="KW-0448">Lipopolysaccharide biosynthesis</keyword>
<organism evidence="10 11">
    <name type="scientific">Pseudaestuariivita atlantica</name>
    <dbReference type="NCBI Taxonomy" id="1317121"/>
    <lineage>
        <taxon>Bacteria</taxon>
        <taxon>Pseudomonadati</taxon>
        <taxon>Pseudomonadota</taxon>
        <taxon>Alphaproteobacteria</taxon>
        <taxon>Rhodobacterales</taxon>
        <taxon>Paracoccaceae</taxon>
        <taxon>Pseudaestuariivita</taxon>
    </lineage>
</organism>
<dbReference type="Proteomes" id="UP000036938">
    <property type="component" value="Unassembled WGS sequence"/>
</dbReference>
<dbReference type="EMBL" id="AQQZ01000004">
    <property type="protein sequence ID" value="KNG93588.1"/>
    <property type="molecule type" value="Genomic_DNA"/>
</dbReference>
<comment type="pathway">
    <text evidence="2 8">Bacterial outer membrane biogenesis; LPS core biosynthesis.</text>
</comment>
<evidence type="ECO:0000259" key="9">
    <source>
        <dbReference type="Pfam" id="PF04413"/>
    </source>
</evidence>
<dbReference type="GO" id="GO:0043842">
    <property type="term" value="F:Kdo transferase activity"/>
    <property type="evidence" value="ECO:0007669"/>
    <property type="project" value="UniProtKB-EC"/>
</dbReference>
<comment type="caution">
    <text evidence="10">The sequence shown here is derived from an EMBL/GenBank/DDBJ whole genome shotgun (WGS) entry which is preliminary data.</text>
</comment>
<dbReference type="EC" id="2.4.99.12" evidence="3 8"/>
<dbReference type="InterPro" id="IPR039901">
    <property type="entry name" value="Kdotransferase"/>
</dbReference>
<dbReference type="GO" id="GO:0009244">
    <property type="term" value="P:lipopolysaccharide core region biosynthetic process"/>
    <property type="evidence" value="ECO:0007669"/>
    <property type="project" value="UniProtKB-UniRule"/>
</dbReference>
<dbReference type="Gene3D" id="3.40.50.2000">
    <property type="entry name" value="Glycogen Phosphorylase B"/>
    <property type="match status" value="1"/>
</dbReference>
<dbReference type="OrthoDB" id="9789797at2"/>
<evidence type="ECO:0000256" key="4">
    <source>
        <dbReference type="ARBA" id="ARBA00019077"/>
    </source>
</evidence>
<keyword evidence="5 8" id="KW-0808">Transferase</keyword>
<comment type="function">
    <text evidence="1 8">Involved in lipopolysaccharide (LPS) biosynthesis. Catalyzes the transfer of 3-deoxy-D-manno-octulosonate (Kdo) residue(s) from CMP-Kdo to lipid IV(A), the tetraacyldisaccharide-1,4'-bisphosphate precursor of lipid A.</text>
</comment>
<dbReference type="Gene3D" id="3.40.50.11720">
    <property type="entry name" value="3-Deoxy-D-manno-octulosonic-acid transferase, N-terminal domain"/>
    <property type="match status" value="1"/>
</dbReference>
<dbReference type="UniPathway" id="UPA00958"/>
<dbReference type="GO" id="GO:0009245">
    <property type="term" value="P:lipid A biosynthetic process"/>
    <property type="evidence" value="ECO:0007669"/>
    <property type="project" value="TreeGrafter"/>
</dbReference>
<keyword evidence="11" id="KW-1185">Reference proteome</keyword>
<evidence type="ECO:0000256" key="7">
    <source>
        <dbReference type="ARBA" id="ARBA00049183"/>
    </source>
</evidence>
<sequence length="405" mass="42489">MRHSLTLTAELVLRGRKEAGGSRIYAPRPAGEVVWLHIGVEAVADIALPLIDRLVTQRPGLTVVMTTAPGLAARPDPREDVIGAGELPEKVRDAKGFVEHFAPDMGLWVGGALAAPALAAAAEADVPMALISAVEDGVPVPGFRWGTSVVASLLPYFSAIYAETANAERRLASYGVDPDHLFLSGPMQVGTVPPPCNEAELEALRDTTRNRTLWSALHVRADEVAMIVEAHQLMARLAPRALMILQGEGPGFDEALAAAQRGSPLVFADRDEGEDITEAVQVLVTREVETLGLWQRLAPVTILGSSLTRAHVGRSPWPAASLGSAIICGPHVAAHRGAYARLQHAGAARSVETAQELATALSHLSAPDRAAAMAHAGWQIATAGALATDMVVDLVQDTLDAGGGA</sequence>
<comment type="catalytic activity">
    <reaction evidence="7 8">
        <text>lipid IVA (E. coli) + CMP-3-deoxy-beta-D-manno-octulosonate = alpha-Kdo-(2-&gt;6)-lipid IVA (E. coli) + CMP + H(+)</text>
        <dbReference type="Rhea" id="RHEA:28066"/>
        <dbReference type="ChEBI" id="CHEBI:15378"/>
        <dbReference type="ChEBI" id="CHEBI:58603"/>
        <dbReference type="ChEBI" id="CHEBI:60364"/>
        <dbReference type="ChEBI" id="CHEBI:60377"/>
        <dbReference type="ChEBI" id="CHEBI:85987"/>
        <dbReference type="EC" id="2.4.99.12"/>
    </reaction>
</comment>
<evidence type="ECO:0000256" key="5">
    <source>
        <dbReference type="ARBA" id="ARBA00022679"/>
    </source>
</evidence>
<evidence type="ECO:0000256" key="8">
    <source>
        <dbReference type="RuleBase" id="RU365103"/>
    </source>
</evidence>
<evidence type="ECO:0000256" key="1">
    <source>
        <dbReference type="ARBA" id="ARBA00003394"/>
    </source>
</evidence>
<name>A0A0L1JQA0_9RHOB</name>
<proteinExistence type="inferred from homology"/>
<reference evidence="10 11" key="1">
    <citation type="journal article" date="2015" name="Int. J. Syst. Evol. Microbiol.">
        <title>Aestuariivita atlantica sp. nov., isolated from deep sea sediment of the Atlantic Ocean.</title>
        <authorList>
            <person name="Li G."/>
            <person name="Lai Q."/>
            <person name="Du Y."/>
            <person name="Liu X."/>
            <person name="Sun F."/>
            <person name="Shao Z."/>
        </authorList>
    </citation>
    <scope>NUCLEOTIDE SEQUENCE [LARGE SCALE GENOMIC DNA]</scope>
    <source>
        <strain evidence="10 11">22II-S11-z3</strain>
    </source>
</reference>
<dbReference type="SUPFAM" id="SSF53756">
    <property type="entry name" value="UDP-Glycosyltransferase/glycogen phosphorylase"/>
    <property type="match status" value="1"/>
</dbReference>
<accession>A0A0L1JQA0</accession>
<dbReference type="Pfam" id="PF04413">
    <property type="entry name" value="Glycos_transf_N"/>
    <property type="match status" value="1"/>
</dbReference>
<dbReference type="STRING" id="1317121.ATO11_10260"/>
<keyword evidence="8" id="KW-0472">Membrane</keyword>
<comment type="subcellular location">
    <subcellularLocation>
        <location evidence="8">Cell membrane</location>
    </subcellularLocation>
</comment>
<evidence type="ECO:0000256" key="6">
    <source>
        <dbReference type="ARBA" id="ARBA00031445"/>
    </source>
</evidence>
<dbReference type="InterPro" id="IPR038107">
    <property type="entry name" value="Glycos_transf_N_sf"/>
</dbReference>
<dbReference type="AlphaFoldDB" id="A0A0L1JQA0"/>
<protein>
    <recommendedName>
        <fullName evidence="4 8">3-deoxy-D-manno-octulosonic acid transferase</fullName>
        <shortName evidence="8">Kdo transferase</shortName>
        <ecNumber evidence="3 8">2.4.99.12</ecNumber>
    </recommendedName>
    <alternativeName>
        <fullName evidence="6 8">Lipid IV(A) 3-deoxy-D-manno-octulosonic acid transferase</fullName>
    </alternativeName>
</protein>
<dbReference type="RefSeq" id="WP_050530776.1">
    <property type="nucleotide sequence ID" value="NZ_AQQZ01000004.1"/>
</dbReference>
<evidence type="ECO:0000256" key="3">
    <source>
        <dbReference type="ARBA" id="ARBA00012621"/>
    </source>
</evidence>
<feature type="domain" description="3-deoxy-D-manno-octulosonic-acid transferase N-terminal" evidence="9">
    <location>
        <begin position="28"/>
        <end position="187"/>
    </location>
</feature>
<dbReference type="PANTHER" id="PTHR42755:SF1">
    <property type="entry name" value="3-DEOXY-D-MANNO-OCTULOSONIC ACID TRANSFERASE, MITOCHONDRIAL-RELATED"/>
    <property type="match status" value="1"/>
</dbReference>
<keyword evidence="8" id="KW-1003">Cell membrane</keyword>
<evidence type="ECO:0000256" key="2">
    <source>
        <dbReference type="ARBA" id="ARBA00004713"/>
    </source>
</evidence>
<evidence type="ECO:0000313" key="10">
    <source>
        <dbReference type="EMBL" id="KNG93588.1"/>
    </source>
</evidence>
<dbReference type="GO" id="GO:0005886">
    <property type="term" value="C:plasma membrane"/>
    <property type="evidence" value="ECO:0007669"/>
    <property type="project" value="UniProtKB-SubCell"/>
</dbReference>
<evidence type="ECO:0000313" key="11">
    <source>
        <dbReference type="Proteomes" id="UP000036938"/>
    </source>
</evidence>
<dbReference type="PANTHER" id="PTHR42755">
    <property type="entry name" value="3-DEOXY-MANNO-OCTULOSONATE CYTIDYLYLTRANSFERASE"/>
    <property type="match status" value="1"/>
</dbReference>
<comment type="similarity">
    <text evidence="8">Belongs to the glycosyltransferase group 1 family.</text>
</comment>